<dbReference type="InterPro" id="IPR034804">
    <property type="entry name" value="SQR/QFR_C/D"/>
</dbReference>
<evidence type="ECO:0000313" key="18">
    <source>
        <dbReference type="Proteomes" id="UP001165667"/>
    </source>
</evidence>
<evidence type="ECO:0000256" key="12">
    <source>
        <dbReference type="ARBA" id="ARBA00022982"/>
    </source>
</evidence>
<feature type="transmembrane region" description="Helical" evidence="16">
    <location>
        <begin position="65"/>
        <end position="84"/>
    </location>
</feature>
<proteinExistence type="predicted"/>
<feature type="transmembrane region" description="Helical" evidence="16">
    <location>
        <begin position="33"/>
        <end position="53"/>
    </location>
</feature>
<dbReference type="CDD" id="cd03495">
    <property type="entry name" value="SQR_TypeC_SdhD_like"/>
    <property type="match status" value="1"/>
</dbReference>
<evidence type="ECO:0000256" key="9">
    <source>
        <dbReference type="ARBA" id="ARBA00022617"/>
    </source>
</evidence>
<comment type="pathway">
    <text evidence="4">Carbohydrate metabolism; tricarboxylic acid cycle.</text>
</comment>
<dbReference type="InterPro" id="IPR000701">
    <property type="entry name" value="SuccDH_FuR_B_TM-su"/>
</dbReference>
<dbReference type="NCBIfam" id="TIGR02968">
    <property type="entry name" value="succ_dehyd_anc"/>
    <property type="match status" value="1"/>
</dbReference>
<evidence type="ECO:0000256" key="2">
    <source>
        <dbReference type="ARBA" id="ARBA00004050"/>
    </source>
</evidence>
<dbReference type="RefSeq" id="WP_282583631.1">
    <property type="nucleotide sequence ID" value="NZ_JAMOIM010000002.1"/>
</dbReference>
<dbReference type="GO" id="GO:0020037">
    <property type="term" value="F:heme binding"/>
    <property type="evidence" value="ECO:0007669"/>
    <property type="project" value="InterPro"/>
</dbReference>
<dbReference type="GO" id="GO:0016020">
    <property type="term" value="C:membrane"/>
    <property type="evidence" value="ECO:0007669"/>
    <property type="project" value="UniProtKB-SubCell"/>
</dbReference>
<dbReference type="Pfam" id="PF01127">
    <property type="entry name" value="Sdh_cyt"/>
    <property type="match status" value="1"/>
</dbReference>
<gene>
    <name evidence="17" type="primary">sdhD</name>
    <name evidence="17" type="ORF">M8523_04455</name>
</gene>
<evidence type="ECO:0000256" key="15">
    <source>
        <dbReference type="ARBA" id="ARBA00023136"/>
    </source>
</evidence>
<comment type="function">
    <text evidence="2">Membrane-anchoring subunit of succinate dehydrogenase (SDH).</text>
</comment>
<evidence type="ECO:0000256" key="16">
    <source>
        <dbReference type="SAM" id="Phobius"/>
    </source>
</evidence>
<evidence type="ECO:0000256" key="1">
    <source>
        <dbReference type="ARBA" id="ARBA00001971"/>
    </source>
</evidence>
<accession>A0AA41YUH3</accession>
<comment type="cofactor">
    <cofactor evidence="1">
        <name>heme</name>
        <dbReference type="ChEBI" id="CHEBI:30413"/>
    </cofactor>
</comment>
<evidence type="ECO:0000256" key="8">
    <source>
        <dbReference type="ARBA" id="ARBA00022532"/>
    </source>
</evidence>
<evidence type="ECO:0000256" key="4">
    <source>
        <dbReference type="ARBA" id="ARBA00005163"/>
    </source>
</evidence>
<evidence type="ECO:0000313" key="17">
    <source>
        <dbReference type="EMBL" id="MCW6507267.1"/>
    </source>
</evidence>
<sequence>MSDNPRHAKNEARRVRYLGSAKSGTAGLQHMRLTSLALVPLTIAFVWLVLSLVGRTYDEVHEIMARPFPAIVMLLVIGASLYHMQLGMRTIIEDYIHGEHLKDWSLAANLFFAVIVAVACVYAVLRLSFT</sequence>
<keyword evidence="18" id="KW-1185">Reference proteome</keyword>
<dbReference type="EMBL" id="JAMOIM010000002">
    <property type="protein sequence ID" value="MCW6507267.1"/>
    <property type="molecule type" value="Genomic_DNA"/>
</dbReference>
<keyword evidence="14" id="KW-0408">Iron</keyword>
<dbReference type="GO" id="GO:0046872">
    <property type="term" value="F:metal ion binding"/>
    <property type="evidence" value="ECO:0007669"/>
    <property type="project" value="UniProtKB-KW"/>
</dbReference>
<keyword evidence="13 16" id="KW-1133">Transmembrane helix</keyword>
<protein>
    <recommendedName>
        <fullName evidence="6">Succinate dehydrogenase hydrophobic membrane anchor subunit</fullName>
    </recommendedName>
</protein>
<dbReference type="Proteomes" id="UP001165667">
    <property type="component" value="Unassembled WGS sequence"/>
</dbReference>
<keyword evidence="8" id="KW-0816">Tricarboxylic acid cycle</keyword>
<keyword evidence="10 16" id="KW-0812">Transmembrane</keyword>
<keyword evidence="15 16" id="KW-0472">Membrane</keyword>
<keyword evidence="12" id="KW-0249">Electron transport</keyword>
<evidence type="ECO:0000256" key="10">
    <source>
        <dbReference type="ARBA" id="ARBA00022692"/>
    </source>
</evidence>
<evidence type="ECO:0000256" key="7">
    <source>
        <dbReference type="ARBA" id="ARBA00022448"/>
    </source>
</evidence>
<comment type="subunit">
    <text evidence="5">Part of an enzyme complex containing four subunits: a flavoprotein, an iron-sulfur protein, plus two membrane-anchoring proteins, SdhC and SdhD.</text>
</comment>
<reference evidence="17" key="1">
    <citation type="submission" date="2022-05" db="EMBL/GenBank/DDBJ databases">
        <authorList>
            <person name="Pankratov T."/>
        </authorList>
    </citation>
    <scope>NUCLEOTIDE SEQUENCE</scope>
    <source>
        <strain evidence="17">BP6-180914</strain>
    </source>
</reference>
<evidence type="ECO:0000256" key="6">
    <source>
        <dbReference type="ARBA" id="ARBA00019425"/>
    </source>
</evidence>
<evidence type="ECO:0000256" key="5">
    <source>
        <dbReference type="ARBA" id="ARBA00011558"/>
    </source>
</evidence>
<dbReference type="InterPro" id="IPR014312">
    <property type="entry name" value="Succ_DH_anchor"/>
</dbReference>
<keyword evidence="9" id="KW-0349">Heme</keyword>
<comment type="subcellular location">
    <subcellularLocation>
        <location evidence="3">Membrane</location>
        <topology evidence="3">Multi-pass membrane protein</topology>
    </subcellularLocation>
</comment>
<evidence type="ECO:0000256" key="13">
    <source>
        <dbReference type="ARBA" id="ARBA00022989"/>
    </source>
</evidence>
<evidence type="ECO:0000256" key="3">
    <source>
        <dbReference type="ARBA" id="ARBA00004141"/>
    </source>
</evidence>
<dbReference type="SUPFAM" id="SSF81343">
    <property type="entry name" value="Fumarate reductase respiratory complex transmembrane subunits"/>
    <property type="match status" value="1"/>
</dbReference>
<dbReference type="AlphaFoldDB" id="A0AA41YUH3"/>
<name>A0AA41YUH3_9HYPH</name>
<keyword evidence="11" id="KW-0479">Metal-binding</keyword>
<comment type="caution">
    <text evidence="17">The sequence shown here is derived from an EMBL/GenBank/DDBJ whole genome shotgun (WGS) entry which is preliminary data.</text>
</comment>
<evidence type="ECO:0000256" key="11">
    <source>
        <dbReference type="ARBA" id="ARBA00022723"/>
    </source>
</evidence>
<keyword evidence="7" id="KW-0813">Transport</keyword>
<dbReference type="GO" id="GO:0006099">
    <property type="term" value="P:tricarboxylic acid cycle"/>
    <property type="evidence" value="ECO:0007669"/>
    <property type="project" value="UniProtKB-KW"/>
</dbReference>
<dbReference type="Gene3D" id="1.20.1300.10">
    <property type="entry name" value="Fumarate reductase/succinate dehydrogenase, transmembrane subunit"/>
    <property type="match status" value="1"/>
</dbReference>
<feature type="transmembrane region" description="Helical" evidence="16">
    <location>
        <begin position="104"/>
        <end position="125"/>
    </location>
</feature>
<organism evidence="17 18">
    <name type="scientific">Lichenifustis flavocetrariae</name>
    <dbReference type="NCBI Taxonomy" id="2949735"/>
    <lineage>
        <taxon>Bacteria</taxon>
        <taxon>Pseudomonadati</taxon>
        <taxon>Pseudomonadota</taxon>
        <taxon>Alphaproteobacteria</taxon>
        <taxon>Hyphomicrobiales</taxon>
        <taxon>Lichenihabitantaceae</taxon>
        <taxon>Lichenifustis</taxon>
    </lineage>
</organism>
<evidence type="ECO:0000256" key="14">
    <source>
        <dbReference type="ARBA" id="ARBA00023004"/>
    </source>
</evidence>